<sequence length="148" mass="16022">MGALAEAIGGGIDLDAGPHDPLLGGTMVLPEANLVIAGTNCRRPLLLPEALLIAQASMHDVVMLRFDVDRGASFDLFLREGRDVKCCHFAWRSRGGDIWFIPASGKGTCIRATRQGLIFEKWPPFVVLEQRAAGIIRAVHLPSFEGVC</sequence>
<gene>
    <name evidence="1" type="ORF">NSU_3193</name>
</gene>
<dbReference type="EMBL" id="AGFM01000053">
    <property type="protein sequence ID" value="EHJ59850.1"/>
    <property type="molecule type" value="Genomic_DNA"/>
</dbReference>
<evidence type="ECO:0000313" key="2">
    <source>
        <dbReference type="Proteomes" id="UP000004030"/>
    </source>
</evidence>
<dbReference type="AlphaFoldDB" id="G6EFS2"/>
<protein>
    <submittedName>
        <fullName evidence="1">Uncharacterized protein</fullName>
    </submittedName>
</protein>
<proteinExistence type="predicted"/>
<organism evidence="1 2">
    <name type="scientific">Novosphingobium pentaromativorans US6-1</name>
    <dbReference type="NCBI Taxonomy" id="1088721"/>
    <lineage>
        <taxon>Bacteria</taxon>
        <taxon>Pseudomonadati</taxon>
        <taxon>Pseudomonadota</taxon>
        <taxon>Alphaproteobacteria</taxon>
        <taxon>Sphingomonadales</taxon>
        <taxon>Sphingomonadaceae</taxon>
        <taxon>Novosphingobium</taxon>
    </lineage>
</organism>
<dbReference type="eggNOG" id="ENOG502ZV0X">
    <property type="taxonomic scope" value="Bacteria"/>
</dbReference>
<reference evidence="1 2" key="1">
    <citation type="journal article" date="2012" name="J. Bacteriol.">
        <title>Genome sequence of benzo(a)pyrene-degrading bacterium Novosphingobium pentaromativorans US6-1.</title>
        <authorList>
            <person name="Luo Y.R."/>
            <person name="Kang S.G."/>
            <person name="Kim S.J."/>
            <person name="Kim M.R."/>
            <person name="Li N."/>
            <person name="Lee J.H."/>
            <person name="Kwon K.K."/>
        </authorList>
    </citation>
    <scope>NUCLEOTIDE SEQUENCE [LARGE SCALE GENOMIC DNA]</scope>
    <source>
        <strain evidence="1 2">US6-1</strain>
    </source>
</reference>
<keyword evidence="2" id="KW-1185">Reference proteome</keyword>
<dbReference type="PATRIC" id="fig|1088721.3.peg.3150"/>
<accession>G6EFS2</accession>
<comment type="caution">
    <text evidence="1">The sequence shown here is derived from an EMBL/GenBank/DDBJ whole genome shotgun (WGS) entry which is preliminary data.</text>
</comment>
<dbReference type="Proteomes" id="UP000004030">
    <property type="component" value="Unassembled WGS sequence"/>
</dbReference>
<name>G6EFS2_9SPHN</name>
<evidence type="ECO:0000313" key="1">
    <source>
        <dbReference type="EMBL" id="EHJ59850.1"/>
    </source>
</evidence>